<feature type="domain" description="Quinolinate phosphoribosyl transferase C-terminal" evidence="5">
    <location>
        <begin position="92"/>
        <end position="275"/>
    </location>
</feature>
<gene>
    <name evidence="7" type="primary">QPRT</name>
    <name evidence="7" type="synonym">nadC</name>
</gene>
<comment type="function">
    <text evidence="4">Involved in the catabolism of quinolinic acid (QA).</text>
</comment>
<comment type="catalytic activity">
    <reaction evidence="4">
        <text>nicotinate beta-D-ribonucleotide + CO2 + diphosphate = quinolinate + 5-phospho-alpha-D-ribose 1-diphosphate + 2 H(+)</text>
        <dbReference type="Rhea" id="RHEA:12733"/>
        <dbReference type="ChEBI" id="CHEBI:15378"/>
        <dbReference type="ChEBI" id="CHEBI:16526"/>
        <dbReference type="ChEBI" id="CHEBI:29959"/>
        <dbReference type="ChEBI" id="CHEBI:33019"/>
        <dbReference type="ChEBI" id="CHEBI:57502"/>
        <dbReference type="ChEBI" id="CHEBI:58017"/>
        <dbReference type="EC" id="2.4.2.19"/>
    </reaction>
</comment>
<dbReference type="PANTHER" id="PTHR32179:SF3">
    <property type="entry name" value="NICOTINATE-NUCLEOTIDE PYROPHOSPHORYLASE [CARBOXYLATING]"/>
    <property type="match status" value="1"/>
</dbReference>
<protein>
    <recommendedName>
        <fullName evidence="4">Nicotinate-nucleotide pyrophosphorylase [carboxylating]</fullName>
        <ecNumber evidence="4">2.4.2.19</ecNumber>
    </recommendedName>
    <alternativeName>
        <fullName evidence="4">Quinolinate phosphoribosyltransferase [decarboxylating]</fullName>
    </alternativeName>
</protein>
<comment type="similarity">
    <text evidence="1 4">Belongs to the NadC/ModD family.</text>
</comment>
<dbReference type="Pfam" id="PF01729">
    <property type="entry name" value="QRPTase_C"/>
    <property type="match status" value="1"/>
</dbReference>
<dbReference type="Gene3D" id="3.90.1170.20">
    <property type="entry name" value="Quinolinate phosphoribosyl transferase, N-terminal domain"/>
    <property type="match status" value="1"/>
</dbReference>
<dbReference type="Pfam" id="PF02749">
    <property type="entry name" value="QRPTase_N"/>
    <property type="match status" value="1"/>
</dbReference>
<proteinExistence type="inferred from homology"/>
<dbReference type="GO" id="GO:0004514">
    <property type="term" value="F:nicotinate-nucleotide diphosphorylase (carboxylating) activity"/>
    <property type="evidence" value="ECO:0007669"/>
    <property type="project" value="UniProtKB-EC"/>
</dbReference>
<name>A0A075GMC9_9EURY</name>
<reference evidence="7" key="1">
    <citation type="journal article" date="2014" name="Genome Biol. Evol.">
        <title>Pangenome evidence for extensive interdomain horizontal transfer affecting lineage core and shell genes in uncultured planktonic thaumarchaeota and euryarchaeota.</title>
        <authorList>
            <person name="Deschamps P."/>
            <person name="Zivanovic Y."/>
            <person name="Moreira D."/>
            <person name="Rodriguez-Valera F."/>
            <person name="Lopez-Garcia P."/>
        </authorList>
    </citation>
    <scope>NUCLEOTIDE SEQUENCE</scope>
</reference>
<dbReference type="InterPro" id="IPR013785">
    <property type="entry name" value="Aldolase_TIM"/>
</dbReference>
<dbReference type="InterPro" id="IPR037128">
    <property type="entry name" value="Quinolinate_PRibosylTase_N_sf"/>
</dbReference>
<dbReference type="EC" id="2.4.2.19" evidence="4"/>
<sequence length="280" mass="30773">MMHDEGITNPLARDEETVKAKVWTKQEGTLAGLNAADHLLREWMPGATWHWAVGDGAKVNAGKVILDIEGGREQVLAAERIILNLIGRLSGIATNTSLWQEKATPVGVASTRKSHWGLLDKWAVHLGGGLTHRLTRKDARMIKENDLATMIHKDEKRPRGIARVVSELDLETLGAFIVLEVRTIDEAIAAAETWAQRMEKEGGKDRLTVMLDNMEGEKAKEVILDLETRHFRDLVIIEASGGISFEDLPMWSDLGVDVISSSGLHCGTNALDVSMLFDGA</sequence>
<dbReference type="InterPro" id="IPR022412">
    <property type="entry name" value="Quinolinate_PRibosylTrfase_N"/>
</dbReference>
<dbReference type="GO" id="GO:0009435">
    <property type="term" value="P:NAD+ biosynthetic process"/>
    <property type="evidence" value="ECO:0007669"/>
    <property type="project" value="UniProtKB-UniPathway"/>
</dbReference>
<evidence type="ECO:0000256" key="1">
    <source>
        <dbReference type="ARBA" id="ARBA00009400"/>
    </source>
</evidence>
<comment type="subunit">
    <text evidence="4">Hexamer formed by 3 homodimers.</text>
</comment>
<dbReference type="PIRSF" id="PIRSF006250">
    <property type="entry name" value="NadC_ModD"/>
    <property type="match status" value="1"/>
</dbReference>
<evidence type="ECO:0000259" key="6">
    <source>
        <dbReference type="Pfam" id="PF02749"/>
    </source>
</evidence>
<dbReference type="SUPFAM" id="SSF51690">
    <property type="entry name" value="Nicotinate/Quinolinate PRTase C-terminal domain-like"/>
    <property type="match status" value="1"/>
</dbReference>
<dbReference type="EMBL" id="KF900668">
    <property type="protein sequence ID" value="AIF03067.1"/>
    <property type="molecule type" value="Genomic_DNA"/>
</dbReference>
<feature type="domain" description="Quinolinate phosphoribosyl transferase N-terminal" evidence="6">
    <location>
        <begin position="12"/>
        <end position="90"/>
    </location>
</feature>
<accession>A0A075GMC9</accession>
<dbReference type="GO" id="GO:0005737">
    <property type="term" value="C:cytoplasm"/>
    <property type="evidence" value="ECO:0007669"/>
    <property type="project" value="TreeGrafter"/>
</dbReference>
<keyword evidence="4" id="KW-0662">Pyridine nucleotide biosynthesis</keyword>
<dbReference type="PANTHER" id="PTHR32179">
    <property type="entry name" value="NICOTINATE-NUCLEOTIDE PYROPHOSPHORYLASE [CARBOXYLATING]"/>
    <property type="match status" value="1"/>
</dbReference>
<evidence type="ECO:0000256" key="2">
    <source>
        <dbReference type="ARBA" id="ARBA00022676"/>
    </source>
</evidence>
<organism evidence="7">
    <name type="scientific">uncultured marine group II/III euryarchaeote KM3_160_F12</name>
    <dbReference type="NCBI Taxonomy" id="1457912"/>
    <lineage>
        <taxon>Archaea</taxon>
        <taxon>Methanobacteriati</taxon>
        <taxon>Methanobacteriota</taxon>
        <taxon>environmental samples</taxon>
    </lineage>
</organism>
<keyword evidence="2 4" id="KW-0328">Glycosyltransferase</keyword>
<evidence type="ECO:0000259" key="5">
    <source>
        <dbReference type="Pfam" id="PF01729"/>
    </source>
</evidence>
<dbReference type="InterPro" id="IPR002638">
    <property type="entry name" value="Quinolinate_PRibosylTrfase_C"/>
</dbReference>
<evidence type="ECO:0000313" key="7">
    <source>
        <dbReference type="EMBL" id="AIF03067.1"/>
    </source>
</evidence>
<dbReference type="UniPathway" id="UPA00253">
    <property type="reaction ID" value="UER00331"/>
</dbReference>
<dbReference type="InterPro" id="IPR027277">
    <property type="entry name" value="NadC/ModD"/>
</dbReference>
<evidence type="ECO:0000256" key="3">
    <source>
        <dbReference type="ARBA" id="ARBA00022679"/>
    </source>
</evidence>
<dbReference type="Gene3D" id="3.20.20.70">
    <property type="entry name" value="Aldolase class I"/>
    <property type="match status" value="1"/>
</dbReference>
<dbReference type="SUPFAM" id="SSF54675">
    <property type="entry name" value="Nicotinate/Quinolinate PRTase N-terminal domain-like"/>
    <property type="match status" value="1"/>
</dbReference>
<comment type="pathway">
    <text evidence="4">Cofactor biosynthesis; NAD(+) biosynthesis; nicotinate D-ribonucleotide from quinolinate: step 1/1.</text>
</comment>
<dbReference type="AlphaFoldDB" id="A0A075GMC9"/>
<dbReference type="GO" id="GO:0034213">
    <property type="term" value="P:quinolinate catabolic process"/>
    <property type="evidence" value="ECO:0007669"/>
    <property type="project" value="TreeGrafter"/>
</dbReference>
<keyword evidence="3 4" id="KW-0808">Transferase</keyword>
<dbReference type="InterPro" id="IPR036068">
    <property type="entry name" value="Nicotinate_pribotase-like_C"/>
</dbReference>
<evidence type="ECO:0000256" key="4">
    <source>
        <dbReference type="PIRNR" id="PIRNR006250"/>
    </source>
</evidence>